<accession>A0A089NPD6</accession>
<evidence type="ECO:0000313" key="2">
    <source>
        <dbReference type="EMBL" id="AIQ70919.1"/>
    </source>
</evidence>
<dbReference type="Pfam" id="PF00415">
    <property type="entry name" value="RCC1"/>
    <property type="match status" value="2"/>
</dbReference>
<dbReference type="Proteomes" id="UP000029500">
    <property type="component" value="Chromosome"/>
</dbReference>
<dbReference type="InterPro" id="IPR009091">
    <property type="entry name" value="RCC1/BLIP-II"/>
</dbReference>
<dbReference type="STRING" id="189425.PGRAT_27300"/>
<evidence type="ECO:0000313" key="3">
    <source>
        <dbReference type="Proteomes" id="UP000029500"/>
    </source>
</evidence>
<name>A0A089NPD6_9BACL</name>
<dbReference type="PANTHER" id="PTHR22870:SF408">
    <property type="entry name" value="OS09G0560450 PROTEIN"/>
    <property type="match status" value="1"/>
</dbReference>
<protein>
    <submittedName>
        <fullName evidence="2">Uncharacterized protein</fullName>
    </submittedName>
</protein>
<dbReference type="PROSITE" id="PS50012">
    <property type="entry name" value="RCC1_3"/>
    <property type="match status" value="2"/>
</dbReference>
<keyword evidence="1" id="KW-0677">Repeat</keyword>
<dbReference type="eggNOG" id="COG1572">
    <property type="taxonomic scope" value="Bacteria"/>
</dbReference>
<keyword evidence="3" id="KW-1185">Reference proteome</keyword>
<dbReference type="Gene3D" id="2.130.10.30">
    <property type="entry name" value="Regulator of chromosome condensation 1/beta-lactamase-inhibitor protein II"/>
    <property type="match status" value="1"/>
</dbReference>
<proteinExistence type="predicted"/>
<organism evidence="2 3">
    <name type="scientific">Paenibacillus graminis</name>
    <dbReference type="NCBI Taxonomy" id="189425"/>
    <lineage>
        <taxon>Bacteria</taxon>
        <taxon>Bacillati</taxon>
        <taxon>Bacillota</taxon>
        <taxon>Bacilli</taxon>
        <taxon>Bacillales</taxon>
        <taxon>Paenibacillaceae</taxon>
        <taxon>Paenibacillus</taxon>
    </lineage>
</organism>
<dbReference type="KEGG" id="pgm:PGRAT_27300"/>
<dbReference type="OrthoDB" id="27389at2"/>
<dbReference type="SUPFAM" id="SSF50985">
    <property type="entry name" value="RCC1/BLIP-II"/>
    <property type="match status" value="1"/>
</dbReference>
<dbReference type="RefSeq" id="WP_025705560.1">
    <property type="nucleotide sequence ID" value="NZ_CP009287.1"/>
</dbReference>
<dbReference type="AlphaFoldDB" id="A0A089NPD6"/>
<dbReference type="InterPro" id="IPR000408">
    <property type="entry name" value="Reg_chr_condens"/>
</dbReference>
<dbReference type="HOGENOM" id="CLU_1353545_0_0_9"/>
<dbReference type="EMBL" id="CP009287">
    <property type="protein sequence ID" value="AIQ70919.1"/>
    <property type="molecule type" value="Genomic_DNA"/>
</dbReference>
<sequence>MAGGESYSLAVKSDGSVWAWGYNNGGQLGDGTQTDRWEPIQVTGLSGIREVSAGRTHSLAKGSDGSVWSWGSNGYGQLGDGSLTNRLVPVLVQTNGAPKVTLTTPSESQEVPTVVGITTPSMGWTQNDSAGTIFTGFQVQILDEAGEVVLDSRTVVQNTTSNTAGWTVTDNLPTYKLLMVKVKVFDGTLWSEWSENCYLIIK</sequence>
<evidence type="ECO:0000256" key="1">
    <source>
        <dbReference type="ARBA" id="ARBA00022737"/>
    </source>
</evidence>
<dbReference type="PANTHER" id="PTHR22870">
    <property type="entry name" value="REGULATOR OF CHROMOSOME CONDENSATION"/>
    <property type="match status" value="1"/>
</dbReference>
<gene>
    <name evidence="2" type="ORF">PGRAT_27300</name>
</gene>
<dbReference type="InterPro" id="IPR051210">
    <property type="entry name" value="Ub_ligase/GEF_domain"/>
</dbReference>
<reference evidence="2 3" key="1">
    <citation type="submission" date="2014-08" db="EMBL/GenBank/DDBJ databases">
        <title>Comparative genomics of the Paenibacillus odorifer group.</title>
        <authorList>
            <person name="den Bakker H.C."/>
            <person name="Tsai Y.-C."/>
            <person name="Martin N."/>
            <person name="Korlach J."/>
            <person name="Wiedmann M."/>
        </authorList>
    </citation>
    <scope>NUCLEOTIDE SEQUENCE [LARGE SCALE GENOMIC DNA]</scope>
    <source>
        <strain evidence="2 3">DSM 15220</strain>
    </source>
</reference>
<dbReference type="eggNOG" id="COG5184">
    <property type="taxonomic scope" value="Bacteria"/>
</dbReference>